<dbReference type="KEGG" id="manq:L1994_08985"/>
<dbReference type="GO" id="GO:0006814">
    <property type="term" value="P:sodium ion transport"/>
    <property type="evidence" value="ECO:0007669"/>
    <property type="project" value="UniProtKB-KW"/>
</dbReference>
<keyword evidence="3" id="KW-0050">Antiport</keyword>
<reference evidence="12" key="1">
    <citation type="submission" date="2022-01" db="EMBL/GenBank/DDBJ databases">
        <title>Complete genome of Methanomicrobium antiquum DSM 21220.</title>
        <authorList>
            <person name="Chen S.-C."/>
            <person name="You Y.-T."/>
            <person name="Zhou Y.-Z."/>
            <person name="Lai M.-C."/>
        </authorList>
    </citation>
    <scope>NUCLEOTIDE SEQUENCE</scope>
    <source>
        <strain evidence="12">DSM 21220</strain>
    </source>
</reference>
<evidence type="ECO:0000256" key="2">
    <source>
        <dbReference type="ARBA" id="ARBA00022448"/>
    </source>
</evidence>
<dbReference type="InterPro" id="IPR006153">
    <property type="entry name" value="Cation/H_exchanger_TM"/>
</dbReference>
<feature type="domain" description="Cation/H+ exchanger transmembrane" evidence="11">
    <location>
        <begin position="17"/>
        <end position="383"/>
    </location>
</feature>
<dbReference type="RefSeq" id="WP_278099111.1">
    <property type="nucleotide sequence ID" value="NZ_CP091092.1"/>
</dbReference>
<keyword evidence="9" id="KW-0739">Sodium transport</keyword>
<keyword evidence="2" id="KW-0813">Transport</keyword>
<evidence type="ECO:0000259" key="11">
    <source>
        <dbReference type="Pfam" id="PF00999"/>
    </source>
</evidence>
<evidence type="ECO:0000256" key="3">
    <source>
        <dbReference type="ARBA" id="ARBA00022449"/>
    </source>
</evidence>
<evidence type="ECO:0000256" key="1">
    <source>
        <dbReference type="ARBA" id="ARBA00004141"/>
    </source>
</evidence>
<dbReference type="PANTHER" id="PTHR43562">
    <property type="entry name" value="NAPA-TYPE SODIUM/HYDROGEN ANTIPORTER"/>
    <property type="match status" value="1"/>
</dbReference>
<comment type="subcellular location">
    <subcellularLocation>
        <location evidence="1">Membrane</location>
        <topology evidence="1">Multi-pass membrane protein</topology>
    </subcellularLocation>
</comment>
<keyword evidence="4 10" id="KW-0812">Transmembrane</keyword>
<feature type="transmembrane region" description="Helical" evidence="10">
    <location>
        <begin position="273"/>
        <end position="293"/>
    </location>
</feature>
<feature type="transmembrane region" description="Helical" evidence="10">
    <location>
        <begin position="299"/>
        <end position="320"/>
    </location>
</feature>
<feature type="transmembrane region" description="Helical" evidence="10">
    <location>
        <begin position="148"/>
        <end position="169"/>
    </location>
</feature>
<feature type="transmembrane region" description="Helical" evidence="10">
    <location>
        <begin position="181"/>
        <end position="203"/>
    </location>
</feature>
<evidence type="ECO:0000256" key="9">
    <source>
        <dbReference type="ARBA" id="ARBA00023201"/>
    </source>
</evidence>
<dbReference type="PANTHER" id="PTHR43562:SF3">
    <property type="entry name" value="SODIUM ION_PROTON EXCHANGER (EUROFUNG)"/>
    <property type="match status" value="1"/>
</dbReference>
<evidence type="ECO:0000256" key="6">
    <source>
        <dbReference type="ARBA" id="ARBA00023053"/>
    </source>
</evidence>
<dbReference type="Proteomes" id="UP001218895">
    <property type="component" value="Chromosome"/>
</dbReference>
<feature type="transmembrane region" description="Helical" evidence="10">
    <location>
        <begin position="363"/>
        <end position="382"/>
    </location>
</feature>
<organism evidence="12 13">
    <name type="scientific">Methanomicrobium antiquum</name>
    <dbReference type="NCBI Taxonomy" id="487686"/>
    <lineage>
        <taxon>Archaea</taxon>
        <taxon>Methanobacteriati</taxon>
        <taxon>Methanobacteriota</taxon>
        <taxon>Stenosarchaea group</taxon>
        <taxon>Methanomicrobia</taxon>
        <taxon>Methanomicrobiales</taxon>
        <taxon>Methanomicrobiaceae</taxon>
        <taxon>Methanomicrobium</taxon>
    </lineage>
</organism>
<keyword evidence="7" id="KW-0406">Ion transport</keyword>
<sequence length="388" mass="41665">MIEIPFESIEFQIALLLLIAVAGYLIAAYIHQSAVVGEILIGLIVGPSFLGLITYTEFVSALAQMGAIIMLFVIGFDFHFKTLLKYDYLLIGTSGVILPWVMGFMFAQYFGFQFEGSLFIGAALTATSIAITANVLKEMGKLHTKVANAIIGTAVIDDILALVVLSVTIDIVSGAAGLTDILIAILRPVLFIVIAAIAGLFVIDKIIVKIDNSKLAETFPELVFLFGLCIAFIYALTAEIFGISPVIGAFIAGVSINKVSLNHSMSIKKGSEYLYIPFASIFFISLGILTDLHQITSEIIPFIIILTLIAIISKFAGCSIPAKILGMDTHDSLTIGAGMIPRGEMAMIIALIGLSMGLISQDIFVAIVMTGLICTIITPLLLKDWLFQ</sequence>
<name>A0AAF0FKP2_9EURY</name>
<keyword evidence="6" id="KW-0915">Sodium</keyword>
<dbReference type="Gene3D" id="1.20.1530.20">
    <property type="match status" value="1"/>
</dbReference>
<dbReference type="InterPro" id="IPR038770">
    <property type="entry name" value="Na+/solute_symporter_sf"/>
</dbReference>
<protein>
    <submittedName>
        <fullName evidence="12">Cation:proton antiporter</fullName>
    </submittedName>
</protein>
<evidence type="ECO:0000256" key="8">
    <source>
        <dbReference type="ARBA" id="ARBA00023136"/>
    </source>
</evidence>
<dbReference type="GO" id="GO:1902600">
    <property type="term" value="P:proton transmembrane transport"/>
    <property type="evidence" value="ECO:0007669"/>
    <property type="project" value="InterPro"/>
</dbReference>
<dbReference type="GeneID" id="79950529"/>
<feature type="transmembrane region" description="Helical" evidence="10">
    <location>
        <begin position="88"/>
        <end position="110"/>
    </location>
</feature>
<feature type="transmembrane region" description="Helical" evidence="10">
    <location>
        <begin position="332"/>
        <end position="357"/>
    </location>
</feature>
<dbReference type="Pfam" id="PF00999">
    <property type="entry name" value="Na_H_Exchanger"/>
    <property type="match status" value="1"/>
</dbReference>
<gene>
    <name evidence="12" type="ORF">L1994_08985</name>
</gene>
<proteinExistence type="predicted"/>
<evidence type="ECO:0000256" key="10">
    <source>
        <dbReference type="SAM" id="Phobius"/>
    </source>
</evidence>
<evidence type="ECO:0000256" key="4">
    <source>
        <dbReference type="ARBA" id="ARBA00022692"/>
    </source>
</evidence>
<dbReference type="AlphaFoldDB" id="A0AAF0FKP2"/>
<evidence type="ECO:0000256" key="7">
    <source>
        <dbReference type="ARBA" id="ARBA00023065"/>
    </source>
</evidence>
<evidence type="ECO:0000313" key="12">
    <source>
        <dbReference type="EMBL" id="WFN36273.1"/>
    </source>
</evidence>
<keyword evidence="13" id="KW-1185">Reference proteome</keyword>
<dbReference type="GO" id="GO:0015297">
    <property type="term" value="F:antiporter activity"/>
    <property type="evidence" value="ECO:0007669"/>
    <property type="project" value="UniProtKB-KW"/>
</dbReference>
<feature type="transmembrane region" description="Helical" evidence="10">
    <location>
        <begin position="215"/>
        <end position="234"/>
    </location>
</feature>
<keyword evidence="8 10" id="KW-0472">Membrane</keyword>
<dbReference type="GO" id="GO:0016020">
    <property type="term" value="C:membrane"/>
    <property type="evidence" value="ECO:0007669"/>
    <property type="project" value="UniProtKB-SubCell"/>
</dbReference>
<feature type="transmembrane region" description="Helical" evidence="10">
    <location>
        <begin position="59"/>
        <end position="76"/>
    </location>
</feature>
<feature type="transmembrane region" description="Helical" evidence="10">
    <location>
        <begin position="116"/>
        <end position="136"/>
    </location>
</feature>
<keyword evidence="5 10" id="KW-1133">Transmembrane helix</keyword>
<accession>A0AAF0FKP2</accession>
<feature type="transmembrane region" description="Helical" evidence="10">
    <location>
        <begin position="12"/>
        <end position="30"/>
    </location>
</feature>
<dbReference type="EMBL" id="CP091092">
    <property type="protein sequence ID" value="WFN36273.1"/>
    <property type="molecule type" value="Genomic_DNA"/>
</dbReference>
<evidence type="ECO:0000256" key="5">
    <source>
        <dbReference type="ARBA" id="ARBA00022989"/>
    </source>
</evidence>
<evidence type="ECO:0000313" key="13">
    <source>
        <dbReference type="Proteomes" id="UP001218895"/>
    </source>
</evidence>